<sequence length="1074" mass="118491">MMASIRARNRNLNLLLLCVFLVCPEGGVALELLPSASEVLLNSNSNFTVVCSGWSQVTWRFPPDFRVDGVFVDSRGSSSVLQLVNVTWRNSGRYTCEEEASNQSRDINIFIPGQDPDQWFVPVGPGVVMKEAEEDTIPCVVSNPRLNVSLLERPSRTPVDGLTYEPGRGFTGRLNDTSYVCSAAHGDEERESQVYYVFSIIVPQVMEVDLSVSSSVLKQGEVLTVNCTVKDTEMVFFTWDFPRRQEIEPLTDFLPNRIRSFVNISTATVADSGVYVCAVQETMEGQTVEKNITVTVLDQGYVYLWASGETHLSTVLHQSVQFSVEVDAHPPPLILWTGNNRSVATETSSIITTHLRASRYVSTLTLVRVQLDQTGSYTVTASNDDDVEEVVFYLQVEAPPRITSLSEVGGNTVLCVSEGSPPPSVTWYTCHSSQRCSNLSGGWTSLSAALEGVTLQENITEGEERGITKVHSLLSLQALSSLSTVRCEAKNSAGRRARDLRVLSNSLLSQVSVLSAVLVLVVIAIVFLVLLIVLWRKKPRYEVRWKVIESVSPDGTHYTYLDPAHLPYCEGWEVPRNHVVLGQVLGSGAFGCVVEATISGLIHSHSTTKAAVKMVKQRSDAVPSLMSELKVLVHLGPHLNVVNLLGACTRGGPFYLITELCPYGDLANYLQRNKHTFLQGDTVNRDSDGGYMDMTKEENIQYVTMKELSYADIQPAVYETLFTPADQQEASSLLLSDSPQLSLSDLIGFSYQISQAMDFLSSRKCVHRDLAARNVLVCEGKLVKVCDFGLARDLLKNQNYIARGTSFLPLKWMSPESIIQNIYSSQSDVWSYGVLLWEIFSLGSSPYPDLPMTQEFYSALKRGYRMNRPEHASLDMYDLMRCCWEEQPQARPAFSSLVVAVGNMLSDDYKQRYLQLTEDFLKGQNPAVVRSRWSSTRTTEDQTDRQTHTHGSGPAPQVDVHLSEADPVKTGTSHSPYIISITDVTIESDGAALDADSPQLSDAAAILDSQEAASSCEVIQEAASSCEVIQEVTSLCEVKQEVASSCEVKQEVASSCDAIQEAASCRCEEEESSL</sequence>
<keyword evidence="7" id="KW-0677">Repeat</keyword>
<evidence type="ECO:0000313" key="32">
    <source>
        <dbReference type="Ensembl" id="ENSAOCP00000034741.1"/>
    </source>
</evidence>
<feature type="binding site" evidence="22">
    <location>
        <position position="558"/>
    </location>
    <ligand>
        <name>Mg(2+)</name>
        <dbReference type="ChEBI" id="CHEBI:18420"/>
    </ligand>
</feature>
<dbReference type="Gene3D" id="2.60.40.10">
    <property type="entry name" value="Immunoglobulins"/>
    <property type="match status" value="5"/>
</dbReference>
<evidence type="ECO:0000256" key="1">
    <source>
        <dbReference type="ARBA" id="ARBA00004251"/>
    </source>
</evidence>
<feature type="transmembrane region" description="Helical" evidence="27">
    <location>
        <begin position="513"/>
        <end position="535"/>
    </location>
</feature>
<dbReference type="GO" id="GO:0060326">
    <property type="term" value="P:cell chemotaxis"/>
    <property type="evidence" value="ECO:0007669"/>
    <property type="project" value="TreeGrafter"/>
</dbReference>
<evidence type="ECO:0000256" key="11">
    <source>
        <dbReference type="ARBA" id="ARBA00022843"/>
    </source>
</evidence>
<feature type="signal peptide" evidence="28">
    <location>
        <begin position="1"/>
        <end position="29"/>
    </location>
</feature>
<keyword evidence="17" id="KW-0325">Glycoprotein</keyword>
<evidence type="ECO:0000256" key="26">
    <source>
        <dbReference type="SAM" id="MobiDB-lite"/>
    </source>
</evidence>
<evidence type="ECO:0000256" key="5">
    <source>
        <dbReference type="ARBA" id="ARBA00022679"/>
    </source>
</evidence>
<dbReference type="GO" id="GO:0001525">
    <property type="term" value="P:angiogenesis"/>
    <property type="evidence" value="ECO:0007669"/>
    <property type="project" value="TreeGrafter"/>
</dbReference>
<dbReference type="InterPro" id="IPR017441">
    <property type="entry name" value="Protein_kinase_ATP_BS"/>
</dbReference>
<dbReference type="PANTHER" id="PTHR24416:SF53">
    <property type="entry name" value="PLATELET-DERIVED GROWTH FACTOR RECEPTOR BETA"/>
    <property type="match status" value="1"/>
</dbReference>
<dbReference type="InterPro" id="IPR036179">
    <property type="entry name" value="Ig-like_dom_sf"/>
</dbReference>
<keyword evidence="22" id="KW-0479">Metal-binding</keyword>
<feature type="binding site" evidence="21 24">
    <location>
        <position position="613"/>
    </location>
    <ligand>
        <name>ATP</name>
        <dbReference type="ChEBI" id="CHEBI:30616"/>
    </ligand>
</feature>
<dbReference type="GO" id="GO:0005524">
    <property type="term" value="F:ATP binding"/>
    <property type="evidence" value="ECO:0007669"/>
    <property type="project" value="UniProtKB-UniRule"/>
</dbReference>
<evidence type="ECO:0000256" key="13">
    <source>
        <dbReference type="ARBA" id="ARBA00023136"/>
    </source>
</evidence>
<gene>
    <name evidence="32" type="primary">PTPRH</name>
</gene>
<evidence type="ECO:0000256" key="3">
    <source>
        <dbReference type="ARBA" id="ARBA00022475"/>
    </source>
</evidence>
<dbReference type="InterPro" id="IPR003599">
    <property type="entry name" value="Ig_sub"/>
</dbReference>
<dbReference type="InterPro" id="IPR020635">
    <property type="entry name" value="Tyr_kinase_cat_dom"/>
</dbReference>
<evidence type="ECO:0000256" key="23">
    <source>
        <dbReference type="PIRSR" id="PIRSR000615-4"/>
    </source>
</evidence>
<evidence type="ECO:0000256" key="22">
    <source>
        <dbReference type="PIRSR" id="PIRSR000615-3"/>
    </source>
</evidence>
<dbReference type="InterPro" id="IPR008266">
    <property type="entry name" value="Tyr_kinase_AS"/>
</dbReference>
<feature type="region of interest" description="Disordered" evidence="26">
    <location>
        <begin position="931"/>
        <end position="959"/>
    </location>
</feature>
<evidence type="ECO:0000256" key="24">
    <source>
        <dbReference type="PROSITE-ProRule" id="PRU10141"/>
    </source>
</evidence>
<dbReference type="Pfam" id="PF13927">
    <property type="entry name" value="Ig_3"/>
    <property type="match status" value="1"/>
</dbReference>
<dbReference type="GO" id="GO:0005019">
    <property type="term" value="F:platelet-derived growth factor beta-receptor activity"/>
    <property type="evidence" value="ECO:0007669"/>
    <property type="project" value="TreeGrafter"/>
</dbReference>
<dbReference type="Pfam" id="PF07714">
    <property type="entry name" value="PK_Tyr_Ser-Thr"/>
    <property type="match status" value="1"/>
</dbReference>
<dbReference type="InterPro" id="IPR007110">
    <property type="entry name" value="Ig-like_dom"/>
</dbReference>
<dbReference type="InterPro" id="IPR013151">
    <property type="entry name" value="Immunoglobulin_dom"/>
</dbReference>
<keyword evidence="15" id="KW-1015">Disulfide bond</keyword>
<comment type="similarity">
    <text evidence="25">Belongs to the protein kinase superfamily. Tyr protein kinase family. CSF-1/PDGF receptor subfamily.</text>
</comment>
<dbReference type="PROSITE" id="PS51177">
    <property type="entry name" value="LUMAZINE_BIND"/>
    <property type="match status" value="1"/>
</dbReference>
<evidence type="ECO:0000256" key="15">
    <source>
        <dbReference type="ARBA" id="ARBA00023157"/>
    </source>
</evidence>
<evidence type="ECO:0000259" key="30">
    <source>
        <dbReference type="PROSITE" id="PS50835"/>
    </source>
</evidence>
<dbReference type="Pfam" id="PF25305">
    <property type="entry name" value="Ig_PDGFR_d4"/>
    <property type="match status" value="1"/>
</dbReference>
<dbReference type="Gene3D" id="3.30.200.20">
    <property type="entry name" value="Phosphorylase Kinase, domain 1"/>
    <property type="match status" value="1"/>
</dbReference>
<dbReference type="InterPro" id="IPR001245">
    <property type="entry name" value="Ser-Thr/Tyr_kinase_cat_dom"/>
</dbReference>
<keyword evidence="13 27" id="KW-0472">Membrane</keyword>
<dbReference type="InterPro" id="IPR050122">
    <property type="entry name" value="RTK"/>
</dbReference>
<accession>A0AAQ5X527</accession>
<keyword evidence="28" id="KW-0732">Signal</keyword>
<dbReference type="InterPro" id="IPR026017">
    <property type="entry name" value="Lumazine-bd_dom"/>
</dbReference>
<feature type="domain" description="Ig-like" evidence="30">
    <location>
        <begin position="203"/>
        <end position="293"/>
    </location>
</feature>
<evidence type="ECO:0000256" key="16">
    <source>
        <dbReference type="ARBA" id="ARBA00023170"/>
    </source>
</evidence>
<dbReference type="SUPFAM" id="SSF56112">
    <property type="entry name" value="Protein kinase-like (PK-like)"/>
    <property type="match status" value="1"/>
</dbReference>
<dbReference type="InterPro" id="IPR001824">
    <property type="entry name" value="Tyr_kinase_rcpt_3_CS"/>
</dbReference>
<keyword evidence="22" id="KW-0460">Magnesium</keyword>
<keyword evidence="14" id="KW-0829">Tyrosine-protein kinase</keyword>
<dbReference type="GeneTree" id="ENSGT00940000157138"/>
<keyword evidence="3" id="KW-1003">Cell membrane</keyword>
<evidence type="ECO:0000256" key="14">
    <source>
        <dbReference type="ARBA" id="ARBA00023137"/>
    </source>
</evidence>
<feature type="binding site" evidence="22">
    <location>
        <position position="787"/>
    </location>
    <ligand>
        <name>Mg(2+)</name>
        <dbReference type="ChEBI" id="CHEBI:18420"/>
    </ligand>
</feature>
<dbReference type="InterPro" id="IPR011009">
    <property type="entry name" value="Kinase-like_dom_sf"/>
</dbReference>
<dbReference type="GO" id="GO:0014911">
    <property type="term" value="P:positive regulation of smooth muscle cell migration"/>
    <property type="evidence" value="ECO:0007669"/>
    <property type="project" value="TreeGrafter"/>
</dbReference>
<evidence type="ECO:0000313" key="33">
    <source>
        <dbReference type="Proteomes" id="UP001501940"/>
    </source>
</evidence>
<comment type="catalytic activity">
    <reaction evidence="19">
        <text>L-tyrosyl-[protein] + ATP = O-phospho-L-tyrosyl-[protein] + ADP + H(+)</text>
        <dbReference type="Rhea" id="RHEA:10596"/>
        <dbReference type="Rhea" id="RHEA-COMP:10136"/>
        <dbReference type="Rhea" id="RHEA-COMP:20101"/>
        <dbReference type="ChEBI" id="CHEBI:15378"/>
        <dbReference type="ChEBI" id="CHEBI:30616"/>
        <dbReference type="ChEBI" id="CHEBI:46858"/>
        <dbReference type="ChEBI" id="CHEBI:61978"/>
        <dbReference type="ChEBI" id="CHEBI:456216"/>
        <dbReference type="EC" id="2.7.10.1"/>
    </reaction>
</comment>
<feature type="domain" description="Lumazine-binding" evidence="31">
    <location>
        <begin position="169"/>
        <end position="277"/>
    </location>
</feature>
<comment type="subcellular location">
    <subcellularLocation>
        <location evidence="1">Cell membrane</location>
        <topology evidence="1">Single-pass type I membrane protein</topology>
    </subcellularLocation>
    <subcellularLocation>
        <location evidence="25">Membrane</location>
        <topology evidence="25">Single-pass type I membrane protein</topology>
    </subcellularLocation>
</comment>
<dbReference type="PROSITE" id="PS00240">
    <property type="entry name" value="RECEPTOR_TYR_KIN_III"/>
    <property type="match status" value="1"/>
</dbReference>
<evidence type="ECO:0000256" key="17">
    <source>
        <dbReference type="ARBA" id="ARBA00023180"/>
    </source>
</evidence>
<evidence type="ECO:0000259" key="31">
    <source>
        <dbReference type="PROSITE" id="PS51177"/>
    </source>
</evidence>
<dbReference type="EC" id="2.7.10.1" evidence="2"/>
<feature type="compositionally biased region" description="Basic and acidic residues" evidence="26">
    <location>
        <begin position="938"/>
        <end position="947"/>
    </location>
</feature>
<evidence type="ECO:0000256" key="18">
    <source>
        <dbReference type="ARBA" id="ARBA00023319"/>
    </source>
</evidence>
<dbReference type="Pfam" id="PF00047">
    <property type="entry name" value="ig"/>
    <property type="match status" value="1"/>
</dbReference>
<feature type="active site" description="Proton acceptor" evidence="20">
    <location>
        <position position="769"/>
    </location>
</feature>
<dbReference type="SMART" id="SM00409">
    <property type="entry name" value="IG"/>
    <property type="match status" value="3"/>
</dbReference>
<feature type="binding site" evidence="21">
    <location>
        <position position="773"/>
    </location>
    <ligand>
        <name>ATP</name>
        <dbReference type="ChEBI" id="CHEBI:30616"/>
    </ligand>
</feature>
<keyword evidence="18 25" id="KW-0393">Immunoglobulin domain</keyword>
<dbReference type="GO" id="GO:0043235">
    <property type="term" value="C:receptor complex"/>
    <property type="evidence" value="ECO:0007669"/>
    <property type="project" value="TreeGrafter"/>
</dbReference>
<dbReference type="FunFam" id="1.10.510.10:FF:000140">
    <property type="entry name" value="Platelet-derived growth factor receptor beta"/>
    <property type="match status" value="1"/>
</dbReference>
<dbReference type="PROSITE" id="PS50835">
    <property type="entry name" value="IG_LIKE"/>
    <property type="match status" value="2"/>
</dbReference>
<name>A0AAQ5X527_AMPOC</name>
<protein>
    <recommendedName>
        <fullName evidence="2">receptor protein-tyrosine kinase</fullName>
        <ecNumber evidence="2">2.7.10.1</ecNumber>
    </recommendedName>
</protein>
<dbReference type="InterPro" id="IPR013783">
    <property type="entry name" value="Ig-like_fold"/>
</dbReference>
<evidence type="ECO:0000259" key="29">
    <source>
        <dbReference type="PROSITE" id="PS50011"/>
    </source>
</evidence>
<dbReference type="PANTHER" id="PTHR24416">
    <property type="entry name" value="TYROSINE-PROTEIN KINASE RECEPTOR"/>
    <property type="match status" value="1"/>
</dbReference>
<dbReference type="PROSITE" id="PS00107">
    <property type="entry name" value="PROTEIN_KINASE_ATP"/>
    <property type="match status" value="1"/>
</dbReference>
<keyword evidence="11" id="KW-0832">Ubl conjugation</keyword>
<dbReference type="SMART" id="SM00408">
    <property type="entry name" value="IGc2"/>
    <property type="match status" value="3"/>
</dbReference>
<feature type="binding site" evidence="21">
    <location>
        <begin position="659"/>
        <end position="665"/>
    </location>
    <ligand>
        <name>ATP</name>
        <dbReference type="ChEBI" id="CHEBI:30616"/>
    </ligand>
</feature>
<reference evidence="32 33" key="1">
    <citation type="submission" date="2022-01" db="EMBL/GenBank/DDBJ databases">
        <title>A chromosome-scale genome assembly of the false clownfish, Amphiprion ocellaris.</title>
        <authorList>
            <person name="Ryu T."/>
        </authorList>
    </citation>
    <scope>NUCLEOTIDE SEQUENCE [LARGE SCALE GENOMIC DNA]</scope>
</reference>
<evidence type="ECO:0000256" key="10">
    <source>
        <dbReference type="ARBA" id="ARBA00022840"/>
    </source>
</evidence>
<evidence type="ECO:0000256" key="2">
    <source>
        <dbReference type="ARBA" id="ARBA00011902"/>
    </source>
</evidence>
<keyword evidence="6 25" id="KW-0812">Transmembrane</keyword>
<dbReference type="SUPFAM" id="SSF48726">
    <property type="entry name" value="Immunoglobulin"/>
    <property type="match status" value="3"/>
</dbReference>
<reference evidence="32" key="3">
    <citation type="submission" date="2025-09" db="UniProtKB">
        <authorList>
            <consortium name="Ensembl"/>
        </authorList>
    </citation>
    <scope>IDENTIFICATION</scope>
</reference>
<evidence type="ECO:0000256" key="6">
    <source>
        <dbReference type="ARBA" id="ARBA00022692"/>
    </source>
</evidence>
<dbReference type="PROSITE" id="PS50011">
    <property type="entry name" value="PROTEIN_KINASE_DOM"/>
    <property type="match status" value="1"/>
</dbReference>
<evidence type="ECO:0000256" key="7">
    <source>
        <dbReference type="ARBA" id="ARBA00022737"/>
    </source>
</evidence>
<evidence type="ECO:0000256" key="9">
    <source>
        <dbReference type="ARBA" id="ARBA00022777"/>
    </source>
</evidence>
<evidence type="ECO:0000256" key="20">
    <source>
        <dbReference type="PIRSR" id="PIRSR000615-1"/>
    </source>
</evidence>
<feature type="domain" description="Ig-like" evidence="30">
    <location>
        <begin position="400"/>
        <end position="504"/>
    </location>
</feature>
<evidence type="ECO:0000256" key="27">
    <source>
        <dbReference type="SAM" id="Phobius"/>
    </source>
</evidence>
<proteinExistence type="inferred from homology"/>
<dbReference type="GO" id="GO:0046872">
    <property type="term" value="F:metal ion binding"/>
    <property type="evidence" value="ECO:0007669"/>
    <property type="project" value="UniProtKB-KW"/>
</dbReference>
<dbReference type="GO" id="GO:0048407">
    <property type="term" value="F:platelet-derived growth factor binding"/>
    <property type="evidence" value="ECO:0007669"/>
    <property type="project" value="TreeGrafter"/>
</dbReference>
<dbReference type="InterPro" id="IPR003598">
    <property type="entry name" value="Ig_sub2"/>
</dbReference>
<evidence type="ECO:0000256" key="28">
    <source>
        <dbReference type="SAM" id="SignalP"/>
    </source>
</evidence>
<dbReference type="Gene3D" id="1.10.510.10">
    <property type="entry name" value="Transferase(Phosphotransferase) domain 1"/>
    <property type="match status" value="1"/>
</dbReference>
<dbReference type="Proteomes" id="UP001501940">
    <property type="component" value="Chromosome 14"/>
</dbReference>
<dbReference type="AlphaFoldDB" id="A0AAQ5X527"/>
<feature type="binding site" evidence="22">
    <location>
        <position position="774"/>
    </location>
    <ligand>
        <name>Mg(2+)</name>
        <dbReference type="ChEBI" id="CHEBI:18420"/>
    </ligand>
</feature>
<evidence type="ECO:0000256" key="12">
    <source>
        <dbReference type="ARBA" id="ARBA00022989"/>
    </source>
</evidence>
<keyword evidence="8 21" id="KW-0547">Nucleotide-binding</keyword>
<evidence type="ECO:0000256" key="8">
    <source>
        <dbReference type="ARBA" id="ARBA00022741"/>
    </source>
</evidence>
<dbReference type="Ensembl" id="ENSAOCT00000055625.1">
    <property type="protein sequence ID" value="ENSAOCP00000034741.1"/>
    <property type="gene ID" value="ENSAOCG00000031515.1"/>
</dbReference>
<dbReference type="InterPro" id="IPR000719">
    <property type="entry name" value="Prot_kinase_dom"/>
</dbReference>
<feature type="chain" id="PRO_5043703250" description="receptor protein-tyrosine kinase" evidence="28">
    <location>
        <begin position="30"/>
        <end position="1074"/>
    </location>
</feature>
<feature type="binding site" evidence="21">
    <location>
        <begin position="586"/>
        <end position="593"/>
    </location>
    <ligand>
        <name>ATP</name>
        <dbReference type="ChEBI" id="CHEBI:30616"/>
    </ligand>
</feature>
<evidence type="ECO:0000256" key="21">
    <source>
        <dbReference type="PIRSR" id="PIRSR000615-2"/>
    </source>
</evidence>
<reference evidence="32" key="2">
    <citation type="submission" date="2025-08" db="UniProtKB">
        <authorList>
            <consortium name="Ensembl"/>
        </authorList>
    </citation>
    <scope>IDENTIFICATION</scope>
</reference>
<evidence type="ECO:0000256" key="25">
    <source>
        <dbReference type="RuleBase" id="RU000311"/>
    </source>
</evidence>
<feature type="domain" description="Protein kinase" evidence="29">
    <location>
        <begin position="579"/>
        <end position="914"/>
    </location>
</feature>
<feature type="site" description="Important for interaction with phosphotyrosine-binding proteins" evidence="23">
    <location>
        <position position="913"/>
    </location>
</feature>
<keyword evidence="9" id="KW-0418">Kinase</keyword>
<dbReference type="SMART" id="SM00219">
    <property type="entry name" value="TyrKc"/>
    <property type="match status" value="1"/>
</dbReference>
<keyword evidence="4" id="KW-0597">Phosphoprotein</keyword>
<keyword evidence="12 27" id="KW-1133">Transmembrane helix</keyword>
<keyword evidence="10 21" id="KW-0067">ATP-binding</keyword>
<keyword evidence="33" id="KW-1185">Reference proteome</keyword>
<dbReference type="PIRSF" id="PIRSF000615">
    <property type="entry name" value="TyrPK_CSF1-R"/>
    <property type="match status" value="1"/>
</dbReference>
<evidence type="ECO:0000256" key="4">
    <source>
        <dbReference type="ARBA" id="ARBA00022553"/>
    </source>
</evidence>
<dbReference type="PROSITE" id="PS00109">
    <property type="entry name" value="PROTEIN_KINASE_TYR"/>
    <property type="match status" value="1"/>
</dbReference>
<keyword evidence="16 25" id="KW-0675">Receptor</keyword>
<keyword evidence="5" id="KW-0808">Transferase</keyword>
<evidence type="ECO:0000256" key="19">
    <source>
        <dbReference type="ARBA" id="ARBA00051243"/>
    </source>
</evidence>
<dbReference type="GO" id="GO:0005886">
    <property type="term" value="C:plasma membrane"/>
    <property type="evidence" value="ECO:0007669"/>
    <property type="project" value="UniProtKB-SubCell"/>
</dbReference>
<organism evidence="32 33">
    <name type="scientific">Amphiprion ocellaris</name>
    <name type="common">Clown anemonefish</name>
    <dbReference type="NCBI Taxonomy" id="80972"/>
    <lineage>
        <taxon>Eukaryota</taxon>
        <taxon>Metazoa</taxon>
        <taxon>Chordata</taxon>
        <taxon>Craniata</taxon>
        <taxon>Vertebrata</taxon>
        <taxon>Euteleostomi</taxon>
        <taxon>Actinopterygii</taxon>
        <taxon>Neopterygii</taxon>
        <taxon>Teleostei</taxon>
        <taxon>Neoteleostei</taxon>
        <taxon>Acanthomorphata</taxon>
        <taxon>Ovalentaria</taxon>
        <taxon>Pomacentridae</taxon>
        <taxon>Amphiprion</taxon>
    </lineage>
</organism>